<proteinExistence type="inferred from homology"/>
<keyword evidence="5 8" id="KW-0812">Transmembrane</keyword>
<dbReference type="GO" id="GO:0005886">
    <property type="term" value="C:plasma membrane"/>
    <property type="evidence" value="ECO:0007669"/>
    <property type="project" value="UniProtKB-SubCell"/>
</dbReference>
<evidence type="ECO:0000256" key="2">
    <source>
        <dbReference type="ARBA" id="ARBA00007362"/>
    </source>
</evidence>
<evidence type="ECO:0000256" key="4">
    <source>
        <dbReference type="ARBA" id="ARBA00022475"/>
    </source>
</evidence>
<dbReference type="InterPro" id="IPR037185">
    <property type="entry name" value="EmrE-like"/>
</dbReference>
<feature type="transmembrane region" description="Helical" evidence="8">
    <location>
        <begin position="177"/>
        <end position="195"/>
    </location>
</feature>
<sequence>MIKGIIFSLLASFLFGYIYYFSTLLLPLGGEDIFGYRVIFTAPFVISAVFLFKQKYHLIAHFKRIQRQPWFILVFLLNGLMMGFQMWLFLWAPNNGGAISVSLGYLLLPLVMVAAGRIFFKEHISKLKYLAILLATIGVATNIVLTGGLSWESIAVCGYALYFMIRKHFNIADIAGFAIEMSLILPICIFFAAQVNIEQVQQVNPHIIWLLLLLGIFSGVAFIFYIAASNLLPINLLGLLGYIEPILMLGVAFMLGEKISLESYPLFICLISAMLLILVDGIIKIRGKNANKVHL</sequence>
<feature type="transmembrane region" description="Helical" evidence="8">
    <location>
        <begin position="98"/>
        <end position="120"/>
    </location>
</feature>
<dbReference type="OrthoDB" id="3250831at2"/>
<comment type="subcellular location">
    <subcellularLocation>
        <location evidence="1">Cell membrane</location>
        <topology evidence="1">Multi-pass membrane protein</topology>
    </subcellularLocation>
</comment>
<feature type="transmembrane region" description="Helical" evidence="8">
    <location>
        <begin position="34"/>
        <end position="52"/>
    </location>
</feature>
<feature type="transmembrane region" description="Helical" evidence="8">
    <location>
        <begin position="207"/>
        <end position="227"/>
    </location>
</feature>
<feature type="transmembrane region" description="Helical" evidence="8">
    <location>
        <begin position="72"/>
        <end position="92"/>
    </location>
</feature>
<feature type="transmembrane region" description="Helical" evidence="8">
    <location>
        <begin position="261"/>
        <end position="283"/>
    </location>
</feature>
<dbReference type="Pfam" id="PF00892">
    <property type="entry name" value="EamA"/>
    <property type="match status" value="1"/>
</dbReference>
<gene>
    <name evidence="10" type="primary">rarD</name>
    <name evidence="10" type="ORF">NCTC1659_00707</name>
    <name evidence="11" type="ORF">NCTC8540_01708</name>
</gene>
<evidence type="ECO:0000256" key="5">
    <source>
        <dbReference type="ARBA" id="ARBA00022692"/>
    </source>
</evidence>
<accession>A0A1V4B100</accession>
<dbReference type="EMBL" id="UGHJ01000001">
    <property type="protein sequence ID" value="STO69184.1"/>
    <property type="molecule type" value="Genomic_DNA"/>
</dbReference>
<evidence type="ECO:0000313" key="12">
    <source>
        <dbReference type="Proteomes" id="UP000254329"/>
    </source>
</evidence>
<protein>
    <submittedName>
        <fullName evidence="10">RarD protein</fullName>
    </submittedName>
</protein>
<evidence type="ECO:0000313" key="13">
    <source>
        <dbReference type="Proteomes" id="UP000254496"/>
    </source>
</evidence>
<feature type="transmembrane region" description="Helical" evidence="8">
    <location>
        <begin position="7"/>
        <end position="28"/>
    </location>
</feature>
<dbReference type="AlphaFoldDB" id="A0A1V4B100"/>
<evidence type="ECO:0000313" key="10">
    <source>
        <dbReference type="EMBL" id="STO59458.1"/>
    </source>
</evidence>
<reference evidence="12 13" key="1">
    <citation type="submission" date="2018-06" db="EMBL/GenBank/DDBJ databases">
        <authorList>
            <consortium name="Pathogen Informatics"/>
            <person name="Doyle S."/>
        </authorList>
    </citation>
    <scope>NUCLEOTIDE SEQUENCE [LARGE SCALE GENOMIC DNA]</scope>
    <source>
        <strain evidence="10 12">NCTC1659</strain>
        <strain evidence="11 13">NCTC8540</strain>
    </source>
</reference>
<keyword evidence="12" id="KW-1185">Reference proteome</keyword>
<evidence type="ECO:0000256" key="8">
    <source>
        <dbReference type="SAM" id="Phobius"/>
    </source>
</evidence>
<feature type="transmembrane region" description="Helical" evidence="8">
    <location>
        <begin position="127"/>
        <end position="143"/>
    </location>
</feature>
<dbReference type="InterPro" id="IPR000620">
    <property type="entry name" value="EamA_dom"/>
</dbReference>
<dbReference type="Proteomes" id="UP000254496">
    <property type="component" value="Unassembled WGS sequence"/>
</dbReference>
<evidence type="ECO:0000313" key="11">
    <source>
        <dbReference type="EMBL" id="STO69184.1"/>
    </source>
</evidence>
<dbReference type="EMBL" id="UGHF01000001">
    <property type="protein sequence ID" value="STO59458.1"/>
    <property type="molecule type" value="Genomic_DNA"/>
</dbReference>
<feature type="transmembrane region" description="Helical" evidence="8">
    <location>
        <begin position="234"/>
        <end position="255"/>
    </location>
</feature>
<keyword evidence="3" id="KW-0813">Transport</keyword>
<name>A0A1V4B100_9PAST</name>
<evidence type="ECO:0000256" key="3">
    <source>
        <dbReference type="ARBA" id="ARBA00022448"/>
    </source>
</evidence>
<dbReference type="RefSeq" id="WP_078218493.1">
    <property type="nucleotide sequence ID" value="NZ_MUXZ01000017.1"/>
</dbReference>
<dbReference type="InterPro" id="IPR004626">
    <property type="entry name" value="RarD"/>
</dbReference>
<organism evidence="10 12">
    <name type="scientific">Canicola haemoglobinophilus</name>
    <dbReference type="NCBI Taxonomy" id="733"/>
    <lineage>
        <taxon>Bacteria</taxon>
        <taxon>Pseudomonadati</taxon>
        <taxon>Pseudomonadota</taxon>
        <taxon>Gammaproteobacteria</taxon>
        <taxon>Pasteurellales</taxon>
        <taxon>Pasteurellaceae</taxon>
        <taxon>Canicola</taxon>
    </lineage>
</organism>
<comment type="similarity">
    <text evidence="2">Belongs to the EamA transporter family.</text>
</comment>
<keyword evidence="4" id="KW-1003">Cell membrane</keyword>
<feature type="domain" description="EamA" evidence="9">
    <location>
        <begin position="3"/>
        <end position="141"/>
    </location>
</feature>
<dbReference type="Proteomes" id="UP000254329">
    <property type="component" value="Unassembled WGS sequence"/>
</dbReference>
<keyword evidence="7 8" id="KW-0472">Membrane</keyword>
<keyword evidence="6 8" id="KW-1133">Transmembrane helix</keyword>
<dbReference type="SUPFAM" id="SSF103481">
    <property type="entry name" value="Multidrug resistance efflux transporter EmrE"/>
    <property type="match status" value="2"/>
</dbReference>
<evidence type="ECO:0000256" key="1">
    <source>
        <dbReference type="ARBA" id="ARBA00004651"/>
    </source>
</evidence>
<dbReference type="STRING" id="733.B0186_06155"/>
<evidence type="ECO:0000259" key="9">
    <source>
        <dbReference type="Pfam" id="PF00892"/>
    </source>
</evidence>
<dbReference type="NCBIfam" id="TIGR00688">
    <property type="entry name" value="rarD"/>
    <property type="match status" value="1"/>
</dbReference>
<evidence type="ECO:0000256" key="7">
    <source>
        <dbReference type="ARBA" id="ARBA00023136"/>
    </source>
</evidence>
<evidence type="ECO:0000256" key="6">
    <source>
        <dbReference type="ARBA" id="ARBA00022989"/>
    </source>
</evidence>